<dbReference type="Proteomes" id="UP000503820">
    <property type="component" value="Unassembled WGS sequence"/>
</dbReference>
<reference evidence="2 3" key="1">
    <citation type="submission" date="2020-05" db="EMBL/GenBank/DDBJ databases">
        <title>Draft genome sequence of Desulfovibrio psychrotolerans JS1T.</title>
        <authorList>
            <person name="Ueno A."/>
            <person name="Tamazawa S."/>
            <person name="Tamamura S."/>
            <person name="Murakami T."/>
            <person name="Kiyama T."/>
            <person name="Inomata H."/>
            <person name="Amano Y."/>
            <person name="Miyakawa K."/>
            <person name="Tamaki H."/>
            <person name="Naganuma T."/>
            <person name="Kaneko K."/>
        </authorList>
    </citation>
    <scope>NUCLEOTIDE SEQUENCE [LARGE SCALE GENOMIC DNA]</scope>
    <source>
        <strain evidence="2 3">JS1</strain>
    </source>
</reference>
<accession>A0A7J0BTB4</accession>
<evidence type="ECO:0000313" key="3">
    <source>
        <dbReference type="Proteomes" id="UP000503820"/>
    </source>
</evidence>
<keyword evidence="3" id="KW-1185">Reference proteome</keyword>
<evidence type="ECO:0000259" key="1">
    <source>
        <dbReference type="Pfam" id="PF04366"/>
    </source>
</evidence>
<proteinExistence type="predicted"/>
<protein>
    <recommendedName>
        <fullName evidence="1">Ysc84 actin-binding domain-containing protein</fullName>
    </recommendedName>
</protein>
<dbReference type="EMBL" id="BLVP01000008">
    <property type="protein sequence ID" value="GFM36908.1"/>
    <property type="molecule type" value="Genomic_DNA"/>
</dbReference>
<organism evidence="2 3">
    <name type="scientific">Desulfovibrio psychrotolerans</name>
    <dbReference type="NCBI Taxonomy" id="415242"/>
    <lineage>
        <taxon>Bacteria</taxon>
        <taxon>Pseudomonadati</taxon>
        <taxon>Thermodesulfobacteriota</taxon>
        <taxon>Desulfovibrionia</taxon>
        <taxon>Desulfovibrionales</taxon>
        <taxon>Desulfovibrionaceae</taxon>
        <taxon>Desulfovibrio</taxon>
    </lineage>
</organism>
<dbReference type="PANTHER" id="PTHR15629">
    <property type="entry name" value="SH3YL1 PROTEIN"/>
    <property type="match status" value="1"/>
</dbReference>
<feature type="domain" description="Ysc84 actin-binding" evidence="1">
    <location>
        <begin position="98"/>
        <end position="216"/>
    </location>
</feature>
<dbReference type="GO" id="GO:0035091">
    <property type="term" value="F:phosphatidylinositol binding"/>
    <property type="evidence" value="ECO:0007669"/>
    <property type="project" value="TreeGrafter"/>
</dbReference>
<gene>
    <name evidence="2" type="ORF">DSM19430T_15920</name>
</gene>
<dbReference type="CDD" id="cd11524">
    <property type="entry name" value="SYLF"/>
    <property type="match status" value="1"/>
</dbReference>
<dbReference type="PANTHER" id="PTHR15629:SF2">
    <property type="entry name" value="SH3 DOMAIN-CONTAINING YSC84-LIKE PROTEIN 1"/>
    <property type="match status" value="1"/>
</dbReference>
<dbReference type="AlphaFoldDB" id="A0A7J0BTB4"/>
<evidence type="ECO:0000313" key="2">
    <source>
        <dbReference type="EMBL" id="GFM36908.1"/>
    </source>
</evidence>
<dbReference type="InterPro" id="IPR007461">
    <property type="entry name" value="Ysc84_actin-binding"/>
</dbReference>
<sequence>MAVLLNGCGRGQHSGKAFSVPSAEQQLVEGAADALDRLAAEPGVPPFTHHLASARGIIIFPALYKGSYIFGLQGGHGVLLARTDDGGWSPPSFVTLTDLSFGFQAGGQVTTAALLLMDEDYLDKALRDNLTLSADISAAAGPAGHSAQLDYATHTRGIIHVAHTQGVAFSMALESGGILVNHERNRNYYGMGTTPAEILAGRVDTPGTQVLRSRLNRHTEHPAQKTDTQ</sequence>
<dbReference type="Pfam" id="PF04366">
    <property type="entry name" value="Ysc84"/>
    <property type="match status" value="1"/>
</dbReference>
<comment type="caution">
    <text evidence="2">The sequence shown here is derived from an EMBL/GenBank/DDBJ whole genome shotgun (WGS) entry which is preliminary data.</text>
</comment>
<dbReference type="InterPro" id="IPR051702">
    <property type="entry name" value="SH3_domain_YSC84-like"/>
</dbReference>
<name>A0A7J0BTB4_9BACT</name>